<evidence type="ECO:0000256" key="1">
    <source>
        <dbReference type="SAM" id="Phobius"/>
    </source>
</evidence>
<feature type="transmembrane region" description="Helical" evidence="1">
    <location>
        <begin position="235"/>
        <end position="258"/>
    </location>
</feature>
<dbReference type="eggNOG" id="ENOG502QSPM">
    <property type="taxonomic scope" value="Eukaryota"/>
</dbReference>
<keyword evidence="1" id="KW-0812">Transmembrane</keyword>
<name>A0A1S2XMX7_CICAR</name>
<dbReference type="AlphaFoldDB" id="A0A1S2XMX7"/>
<evidence type="ECO:0000313" key="3">
    <source>
        <dbReference type="Proteomes" id="UP000087171"/>
    </source>
</evidence>
<keyword evidence="1" id="KW-0472">Membrane</keyword>
<feature type="chain" id="PRO_5010280658" evidence="2">
    <location>
        <begin position="25"/>
        <end position="307"/>
    </location>
</feature>
<evidence type="ECO:0000256" key="2">
    <source>
        <dbReference type="SAM" id="SignalP"/>
    </source>
</evidence>
<protein>
    <submittedName>
        <fullName evidence="4">Uncharacterized protein LOC101509471</fullName>
    </submittedName>
</protein>
<sequence>MRVRTNFPLLFLFTYFLSSILSSAQTPLKNHVSARLLDANLQECAFKSFSTPKTGVPYDANVPSNLTGIKVSALRLRSGSLKTRGFERYKEFEIPKGVIEKPYVKSVTLVYQNLGNWSQKIYPLDGYSYLAPILGLLAYDATNLYASKLDELELRASSEPILVKFPYVKKSPQFGVLPKCVYFDLYGYVKFDTLLNGNVCSIFQHGHVSIVVESNSSTTIPSESGRGNKKFKLRILISSLVVGIVWVIILGLVIIRIIQAKEERKIKQLELEIDCNRTWNISSIGDTKAPLALGTRTRPMIENDYVP</sequence>
<accession>A0A1S2XMX7</accession>
<keyword evidence="1" id="KW-1133">Transmembrane helix</keyword>
<dbReference type="PaxDb" id="3827-XP_004490768.1"/>
<dbReference type="PANTHER" id="PTHR33512:SF10">
    <property type="entry name" value="PLANT_F17O14-7 PROTEIN"/>
    <property type="match status" value="1"/>
</dbReference>
<keyword evidence="2" id="KW-0732">Signal</keyword>
<dbReference type="Pfam" id="PF06697">
    <property type="entry name" value="DUF1191"/>
    <property type="match status" value="1"/>
</dbReference>
<dbReference type="RefSeq" id="XP_004490768.1">
    <property type="nucleotide sequence ID" value="XM_004490711.1"/>
</dbReference>
<dbReference type="KEGG" id="cam:101509471"/>
<dbReference type="GO" id="GO:0016020">
    <property type="term" value="C:membrane"/>
    <property type="evidence" value="ECO:0007669"/>
    <property type="project" value="TreeGrafter"/>
</dbReference>
<keyword evidence="3" id="KW-1185">Reference proteome</keyword>
<reference evidence="4" key="2">
    <citation type="submission" date="2025-08" db="UniProtKB">
        <authorList>
            <consortium name="RefSeq"/>
        </authorList>
    </citation>
    <scope>IDENTIFICATION</scope>
    <source>
        <tissue evidence="4">Etiolated seedlings</tissue>
    </source>
</reference>
<dbReference type="PANTHER" id="PTHR33512">
    <property type="entry name" value="PROTEIN, PUTATIVE (DUF1191)-RELATED"/>
    <property type="match status" value="1"/>
</dbReference>
<dbReference type="InterPro" id="IPR010605">
    <property type="entry name" value="DUF1191"/>
</dbReference>
<organism evidence="3 4">
    <name type="scientific">Cicer arietinum</name>
    <name type="common">Chickpea</name>
    <name type="synonym">Garbanzo</name>
    <dbReference type="NCBI Taxonomy" id="3827"/>
    <lineage>
        <taxon>Eukaryota</taxon>
        <taxon>Viridiplantae</taxon>
        <taxon>Streptophyta</taxon>
        <taxon>Embryophyta</taxon>
        <taxon>Tracheophyta</taxon>
        <taxon>Spermatophyta</taxon>
        <taxon>Magnoliopsida</taxon>
        <taxon>eudicotyledons</taxon>
        <taxon>Gunneridae</taxon>
        <taxon>Pentapetalae</taxon>
        <taxon>rosids</taxon>
        <taxon>fabids</taxon>
        <taxon>Fabales</taxon>
        <taxon>Fabaceae</taxon>
        <taxon>Papilionoideae</taxon>
        <taxon>50 kb inversion clade</taxon>
        <taxon>NPAAA clade</taxon>
        <taxon>Hologalegina</taxon>
        <taxon>IRL clade</taxon>
        <taxon>Cicereae</taxon>
        <taxon>Cicer</taxon>
    </lineage>
</organism>
<dbReference type="GeneID" id="101509471"/>
<reference evidence="3" key="1">
    <citation type="journal article" date="2013" name="Nat. Biotechnol.">
        <title>Draft genome sequence of chickpea (Cicer arietinum) provides a resource for trait improvement.</title>
        <authorList>
            <person name="Varshney R.K."/>
            <person name="Song C."/>
            <person name="Saxena R.K."/>
            <person name="Azam S."/>
            <person name="Yu S."/>
            <person name="Sharpe A.G."/>
            <person name="Cannon S."/>
            <person name="Baek J."/>
            <person name="Rosen B.D."/>
            <person name="Tar'an B."/>
            <person name="Millan T."/>
            <person name="Zhang X."/>
            <person name="Ramsay L.D."/>
            <person name="Iwata A."/>
            <person name="Wang Y."/>
            <person name="Nelson W."/>
            <person name="Farmer A.D."/>
            <person name="Gaur P.M."/>
            <person name="Soderlund C."/>
            <person name="Penmetsa R.V."/>
            <person name="Xu C."/>
            <person name="Bharti A.K."/>
            <person name="He W."/>
            <person name="Winter P."/>
            <person name="Zhao S."/>
            <person name="Hane J.K."/>
            <person name="Carrasquilla-Garcia N."/>
            <person name="Condie J.A."/>
            <person name="Upadhyaya H.D."/>
            <person name="Luo M.C."/>
            <person name="Thudi M."/>
            <person name="Gowda C.L."/>
            <person name="Singh N.P."/>
            <person name="Lichtenzveig J."/>
            <person name="Gali K.K."/>
            <person name="Rubio J."/>
            <person name="Nadarajan N."/>
            <person name="Dolezel J."/>
            <person name="Bansal K.C."/>
            <person name="Xu X."/>
            <person name="Edwards D."/>
            <person name="Zhang G."/>
            <person name="Kahl G."/>
            <person name="Gil J."/>
            <person name="Singh K.B."/>
            <person name="Datta S.K."/>
            <person name="Jackson S.A."/>
            <person name="Wang J."/>
            <person name="Cook D.R."/>
        </authorList>
    </citation>
    <scope>NUCLEOTIDE SEQUENCE [LARGE SCALE GENOMIC DNA]</scope>
    <source>
        <strain evidence="3">cv. CDC Frontier</strain>
    </source>
</reference>
<evidence type="ECO:0000313" key="4">
    <source>
        <dbReference type="RefSeq" id="XP_004490768.1"/>
    </source>
</evidence>
<proteinExistence type="predicted"/>
<dbReference type="OrthoDB" id="1925347at2759"/>
<dbReference type="Proteomes" id="UP000087171">
    <property type="component" value="Chromosome Ca2"/>
</dbReference>
<gene>
    <name evidence="4" type="primary">LOC101509471</name>
</gene>
<feature type="signal peptide" evidence="2">
    <location>
        <begin position="1"/>
        <end position="24"/>
    </location>
</feature>
<dbReference type="STRING" id="3827.A0A1S2XMX7"/>